<feature type="non-terminal residue" evidence="1">
    <location>
        <position position="1"/>
    </location>
</feature>
<reference evidence="1" key="1">
    <citation type="submission" date="2021-02" db="EMBL/GenBank/DDBJ databases">
        <authorList>
            <person name="Nowell W R."/>
        </authorList>
    </citation>
    <scope>NUCLEOTIDE SEQUENCE</scope>
</reference>
<organism evidence="1 2">
    <name type="scientific">Rotaria magnacalcarata</name>
    <dbReference type="NCBI Taxonomy" id="392030"/>
    <lineage>
        <taxon>Eukaryota</taxon>
        <taxon>Metazoa</taxon>
        <taxon>Spiralia</taxon>
        <taxon>Gnathifera</taxon>
        <taxon>Rotifera</taxon>
        <taxon>Eurotatoria</taxon>
        <taxon>Bdelloidea</taxon>
        <taxon>Philodinida</taxon>
        <taxon>Philodinidae</taxon>
        <taxon>Rotaria</taxon>
    </lineage>
</organism>
<name>A0A8S2XW54_9BILA</name>
<evidence type="ECO:0000313" key="1">
    <source>
        <dbReference type="EMBL" id="CAF4513138.1"/>
    </source>
</evidence>
<accession>A0A8S2XW54</accession>
<gene>
    <name evidence="1" type="ORF">BYL167_LOCUS36565</name>
</gene>
<comment type="caution">
    <text evidence="1">The sequence shown here is derived from an EMBL/GenBank/DDBJ whole genome shotgun (WGS) entry which is preliminary data.</text>
</comment>
<sequence>DMLPNLKCFSLKSYFQFQQYEQIPLLLRRMPYLKHLTLSIFV</sequence>
<evidence type="ECO:0000313" key="2">
    <source>
        <dbReference type="Proteomes" id="UP000681967"/>
    </source>
</evidence>
<dbReference type="Proteomes" id="UP000681967">
    <property type="component" value="Unassembled WGS sequence"/>
</dbReference>
<proteinExistence type="predicted"/>
<dbReference type="EMBL" id="CAJOBH010080139">
    <property type="protein sequence ID" value="CAF4513138.1"/>
    <property type="molecule type" value="Genomic_DNA"/>
</dbReference>
<protein>
    <submittedName>
        <fullName evidence="1">Uncharacterized protein</fullName>
    </submittedName>
</protein>
<dbReference type="AlphaFoldDB" id="A0A8S2XW54"/>